<dbReference type="EMBL" id="JAPZBQ010000002">
    <property type="protein sequence ID" value="KAJ5344437.1"/>
    <property type="molecule type" value="Genomic_DNA"/>
</dbReference>
<gene>
    <name evidence="13" type="ORF">N7452_002441</name>
</gene>
<sequence>MIESIISIAFCLSTAITVLILLLPSQYEPKQANPAAGSQDDKTPKTSVQILVLGDIGRSPRMQYHALSIARQGGDVVIIGYKGTHRIPLLYTKGKLTRIAIPTESDPHPEIMSHPRISIVPLRPHPALLQTSNKMLFTIYGPLKVIFQVACLWQCLAYSTKPSKWLLVQNPPSIPTLAIASLVCFLRQSKLVIDWHNFGYSILALKLGQHHPLVRLSKWYEQVFCRSASAHFCVTDAMKSVLKRDFDLQGPILPLHDRPASHFSPILDPATRTAFLETLPETSTVRQSLLKGDLRVLVSSTSWTADEDFSVLIDALVRYSELATTTHTHLPEVLAIITGKGPQKGMYLEQISGLEKSGKLHKVTIRTAWLSVQDYAQLLASSSLGVSLHTSSSGVDLPMKVVDMFGAGLPVVGWDRFEAWPELVTEGVNGLGFGSPDQLAEHLTELFGNNGRLESLRIGAQKESSRRWDDEWNPIAGTLFELTQMAP</sequence>
<evidence type="ECO:0000256" key="11">
    <source>
        <dbReference type="ARBA" id="ARBA00024899"/>
    </source>
</evidence>
<proteinExistence type="predicted"/>
<keyword evidence="10 12" id="KW-0472">Membrane</keyword>
<dbReference type="EC" id="2.4.1.142" evidence="3"/>
<keyword evidence="5" id="KW-0328">Glycosyltransferase</keyword>
<dbReference type="AlphaFoldDB" id="A0A9W9UJ16"/>
<evidence type="ECO:0000313" key="14">
    <source>
        <dbReference type="Proteomes" id="UP001147695"/>
    </source>
</evidence>
<comment type="subcellular location">
    <subcellularLocation>
        <location evidence="1">Endoplasmic reticulum membrane</location>
        <topology evidence="1">Single-pass membrane protein</topology>
    </subcellularLocation>
</comment>
<evidence type="ECO:0000256" key="3">
    <source>
        <dbReference type="ARBA" id="ARBA00012611"/>
    </source>
</evidence>
<evidence type="ECO:0000256" key="4">
    <source>
        <dbReference type="ARBA" id="ARBA00015841"/>
    </source>
</evidence>
<keyword evidence="9 12" id="KW-1133">Transmembrane helix</keyword>
<reference evidence="13" key="1">
    <citation type="submission" date="2022-12" db="EMBL/GenBank/DDBJ databases">
        <authorList>
            <person name="Petersen C."/>
        </authorList>
    </citation>
    <scope>NUCLEOTIDE SEQUENCE</scope>
    <source>
        <strain evidence="13">IBT 35673</strain>
    </source>
</reference>
<evidence type="ECO:0000256" key="7">
    <source>
        <dbReference type="ARBA" id="ARBA00022692"/>
    </source>
</evidence>
<dbReference type="PANTHER" id="PTHR13036">
    <property type="entry name" value="BETA1,4 MANNOSYLTRANSFERASE"/>
    <property type="match status" value="1"/>
</dbReference>
<evidence type="ECO:0000256" key="5">
    <source>
        <dbReference type="ARBA" id="ARBA00022676"/>
    </source>
</evidence>
<keyword evidence="7 12" id="KW-0812">Transmembrane</keyword>
<evidence type="ECO:0000256" key="10">
    <source>
        <dbReference type="ARBA" id="ARBA00023136"/>
    </source>
</evidence>
<evidence type="ECO:0000256" key="1">
    <source>
        <dbReference type="ARBA" id="ARBA00004389"/>
    </source>
</evidence>
<protein>
    <recommendedName>
        <fullName evidence="4">Chitobiosyldiphosphodolichol beta-mannosyltransferase</fullName>
        <ecNumber evidence="3">2.4.1.142</ecNumber>
    </recommendedName>
</protein>
<evidence type="ECO:0000313" key="13">
    <source>
        <dbReference type="EMBL" id="KAJ5344437.1"/>
    </source>
</evidence>
<comment type="function">
    <text evidence="11">Participates in the formation of the lipid-linked precursor oligosaccharide for N-glycosylation. Involved in assembling the dolichol-pyrophosphate-GlcNAc(2)-Man(5) intermediate on the cytoplasmic surface of the ER.</text>
</comment>
<dbReference type="SUPFAM" id="SSF53756">
    <property type="entry name" value="UDP-Glycosyltransferase/glycogen phosphorylase"/>
    <property type="match status" value="1"/>
</dbReference>
<accession>A0A9W9UJ16</accession>
<comment type="pathway">
    <text evidence="2">Protein modification; protein glycosylation.</text>
</comment>
<dbReference type="InterPro" id="IPR026051">
    <property type="entry name" value="ALG1-like"/>
</dbReference>
<dbReference type="Proteomes" id="UP001147695">
    <property type="component" value="Unassembled WGS sequence"/>
</dbReference>
<feature type="transmembrane region" description="Helical" evidence="12">
    <location>
        <begin position="6"/>
        <end position="23"/>
    </location>
</feature>
<name>A0A9W9UJ16_PENBR</name>
<evidence type="ECO:0000256" key="12">
    <source>
        <dbReference type="SAM" id="Phobius"/>
    </source>
</evidence>
<dbReference type="Gene3D" id="3.40.50.2000">
    <property type="entry name" value="Glycogen Phosphorylase B"/>
    <property type="match status" value="1"/>
</dbReference>
<keyword evidence="6" id="KW-0808">Transferase</keyword>
<reference evidence="13" key="2">
    <citation type="journal article" date="2023" name="IMA Fungus">
        <title>Comparative genomic study of the Penicillium genus elucidates a diverse pangenome and 15 lateral gene transfer events.</title>
        <authorList>
            <person name="Petersen C."/>
            <person name="Sorensen T."/>
            <person name="Nielsen M.R."/>
            <person name="Sondergaard T.E."/>
            <person name="Sorensen J.L."/>
            <person name="Fitzpatrick D.A."/>
            <person name="Frisvad J.C."/>
            <person name="Nielsen K.L."/>
        </authorList>
    </citation>
    <scope>NUCLEOTIDE SEQUENCE</scope>
    <source>
        <strain evidence="13">IBT 35673</strain>
    </source>
</reference>
<evidence type="ECO:0000256" key="8">
    <source>
        <dbReference type="ARBA" id="ARBA00022824"/>
    </source>
</evidence>
<dbReference type="CDD" id="cd03816">
    <property type="entry name" value="GT33_ALG1-like"/>
    <property type="match status" value="1"/>
</dbReference>
<dbReference type="GO" id="GO:0004578">
    <property type="term" value="F:chitobiosyldiphosphodolichol beta-mannosyltransferase activity"/>
    <property type="evidence" value="ECO:0007669"/>
    <property type="project" value="UniProtKB-EC"/>
</dbReference>
<dbReference type="Pfam" id="PF13692">
    <property type="entry name" value="Glyco_trans_1_4"/>
    <property type="match status" value="1"/>
</dbReference>
<comment type="caution">
    <text evidence="13">The sequence shown here is derived from an EMBL/GenBank/DDBJ whole genome shotgun (WGS) entry which is preliminary data.</text>
</comment>
<evidence type="ECO:0000256" key="2">
    <source>
        <dbReference type="ARBA" id="ARBA00004922"/>
    </source>
</evidence>
<keyword evidence="8" id="KW-0256">Endoplasmic reticulum</keyword>
<dbReference type="FunFam" id="3.40.50.2000:FF:000162">
    <property type="entry name" value="Beta-1,4-mannosyltransferase (Alg1), putative"/>
    <property type="match status" value="1"/>
</dbReference>
<organism evidence="13 14">
    <name type="scientific">Penicillium brevicompactum</name>
    <dbReference type="NCBI Taxonomy" id="5074"/>
    <lineage>
        <taxon>Eukaryota</taxon>
        <taxon>Fungi</taxon>
        <taxon>Dikarya</taxon>
        <taxon>Ascomycota</taxon>
        <taxon>Pezizomycotina</taxon>
        <taxon>Eurotiomycetes</taxon>
        <taxon>Eurotiomycetidae</taxon>
        <taxon>Eurotiales</taxon>
        <taxon>Aspergillaceae</taxon>
        <taxon>Penicillium</taxon>
    </lineage>
</organism>
<dbReference type="PANTHER" id="PTHR13036:SF0">
    <property type="entry name" value="CHITOBIOSYLDIPHOSPHODOLICHOL BETA-MANNOSYLTRANSFERASE"/>
    <property type="match status" value="1"/>
</dbReference>
<evidence type="ECO:0000256" key="6">
    <source>
        <dbReference type="ARBA" id="ARBA00022679"/>
    </source>
</evidence>
<dbReference type="GO" id="GO:0005789">
    <property type="term" value="C:endoplasmic reticulum membrane"/>
    <property type="evidence" value="ECO:0007669"/>
    <property type="project" value="UniProtKB-SubCell"/>
</dbReference>
<evidence type="ECO:0000256" key="9">
    <source>
        <dbReference type="ARBA" id="ARBA00022989"/>
    </source>
</evidence>